<dbReference type="EMBL" id="FOSQ01000011">
    <property type="protein sequence ID" value="SFK94362.1"/>
    <property type="molecule type" value="Genomic_DNA"/>
</dbReference>
<keyword evidence="3" id="KW-1185">Reference proteome</keyword>
<dbReference type="OrthoDB" id="8455641at2"/>
<evidence type="ECO:0008006" key="4">
    <source>
        <dbReference type="Google" id="ProtNLM"/>
    </source>
</evidence>
<protein>
    <recommendedName>
        <fullName evidence="4">Hypervirulence associated protein TUDOR domain-containing protein</fullName>
    </recommendedName>
</protein>
<organism evidence="2 3">
    <name type="scientific">Falsiroseomonas stagni DSM 19981</name>
    <dbReference type="NCBI Taxonomy" id="1123062"/>
    <lineage>
        <taxon>Bacteria</taxon>
        <taxon>Pseudomonadati</taxon>
        <taxon>Pseudomonadota</taxon>
        <taxon>Alphaproteobacteria</taxon>
        <taxon>Acetobacterales</taxon>
        <taxon>Roseomonadaceae</taxon>
        <taxon>Falsiroseomonas</taxon>
    </lineage>
</organism>
<evidence type="ECO:0000256" key="1">
    <source>
        <dbReference type="SAM" id="MobiDB-lite"/>
    </source>
</evidence>
<proteinExistence type="predicted"/>
<name>A0A1I4DLA9_9PROT</name>
<feature type="compositionally biased region" description="Basic and acidic residues" evidence="1">
    <location>
        <begin position="48"/>
        <end position="61"/>
    </location>
</feature>
<evidence type="ECO:0000313" key="2">
    <source>
        <dbReference type="EMBL" id="SFK94362.1"/>
    </source>
</evidence>
<feature type="region of interest" description="Disordered" evidence="1">
    <location>
        <begin position="48"/>
        <end position="70"/>
    </location>
</feature>
<dbReference type="Proteomes" id="UP000199473">
    <property type="component" value="Unassembled WGS sequence"/>
</dbReference>
<dbReference type="RefSeq" id="WP_092962227.1">
    <property type="nucleotide sequence ID" value="NZ_FOSQ01000011.1"/>
</dbReference>
<accession>A0A1I4DLA9</accession>
<gene>
    <name evidence="2" type="ORF">SAMN02745775_111144</name>
</gene>
<sequence>MARHTFTVGQTIEFVPGRYDGSAPAGTYTVVRQLPNDQMDREYRVKNSRDGHERIVRESQMRGRASGPFG</sequence>
<reference evidence="2 3" key="1">
    <citation type="submission" date="2016-10" db="EMBL/GenBank/DDBJ databases">
        <authorList>
            <person name="de Groot N.N."/>
        </authorList>
    </citation>
    <scope>NUCLEOTIDE SEQUENCE [LARGE SCALE GENOMIC DNA]</scope>
    <source>
        <strain evidence="2 3">DSM 19981</strain>
    </source>
</reference>
<evidence type="ECO:0000313" key="3">
    <source>
        <dbReference type="Proteomes" id="UP000199473"/>
    </source>
</evidence>
<dbReference type="AlphaFoldDB" id="A0A1I4DLA9"/>